<dbReference type="CDD" id="cd08010">
    <property type="entry name" value="MltG_like"/>
    <property type="match status" value="1"/>
</dbReference>
<dbReference type="InterPro" id="IPR003770">
    <property type="entry name" value="MLTG-like"/>
</dbReference>
<dbReference type="GO" id="GO:0071555">
    <property type="term" value="P:cell wall organization"/>
    <property type="evidence" value="ECO:0007669"/>
    <property type="project" value="UniProtKB-KW"/>
</dbReference>
<protein>
    <recommendedName>
        <fullName evidence="7">Endolytic murein transglycosylase</fullName>
        <ecNumber evidence="7">4.2.2.29</ecNumber>
    </recommendedName>
    <alternativeName>
        <fullName evidence="7">Peptidoglycan lytic transglycosylase</fullName>
    </alternativeName>
    <alternativeName>
        <fullName evidence="7">Peptidoglycan polymerization terminase</fullName>
    </alternativeName>
</protein>
<keyword evidence="3 7" id="KW-1133">Transmembrane helix</keyword>
<keyword evidence="6 7" id="KW-0961">Cell wall biogenesis/degradation</keyword>
<dbReference type="RefSeq" id="WP_185301912.1">
    <property type="nucleotide sequence ID" value="NZ_CP045702.1"/>
</dbReference>
<keyword evidence="2 7" id="KW-0812">Transmembrane</keyword>
<dbReference type="Pfam" id="PF02618">
    <property type="entry name" value="YceG"/>
    <property type="match status" value="1"/>
</dbReference>
<dbReference type="Proteomes" id="UP000515307">
    <property type="component" value="Chromosome"/>
</dbReference>
<reference evidence="10" key="1">
    <citation type="submission" date="2019-10" db="EMBL/GenBank/DDBJ databases">
        <title>Antimicrobial potential of Antarctic Bacteria.</title>
        <authorList>
            <person name="Benaud N."/>
            <person name="Edwards R.J."/>
            <person name="Ferrari B.C."/>
        </authorList>
    </citation>
    <scope>NUCLEOTIDE SEQUENCE [LARGE SCALE GENOMIC DNA]</scope>
    <source>
        <strain evidence="10">NBSH44</strain>
    </source>
</reference>
<dbReference type="HAMAP" id="MF_02065">
    <property type="entry name" value="MltG"/>
    <property type="match status" value="1"/>
</dbReference>
<comment type="catalytic activity">
    <reaction evidence="7">
        <text>a peptidoglycan chain = a peptidoglycan chain with N-acetyl-1,6-anhydromuramyl-[peptide] at the reducing end + a peptidoglycan chain with N-acetylglucosamine at the non-reducing end.</text>
        <dbReference type="EC" id="4.2.2.29"/>
    </reaction>
</comment>
<dbReference type="PANTHER" id="PTHR30518">
    <property type="entry name" value="ENDOLYTIC MUREIN TRANSGLYCOSYLASE"/>
    <property type="match status" value="1"/>
</dbReference>
<keyword evidence="1 7" id="KW-1003">Cell membrane</keyword>
<keyword evidence="5 7" id="KW-0456">Lyase</keyword>
<proteinExistence type="inferred from homology"/>
<evidence type="ECO:0000313" key="10">
    <source>
        <dbReference type="Proteomes" id="UP000515307"/>
    </source>
</evidence>
<feature type="transmembrane region" description="Helical" evidence="7">
    <location>
        <begin position="226"/>
        <end position="249"/>
    </location>
</feature>
<organism evidence="9 10">
    <name type="scientific">Streptomyces finlayi</name>
    <dbReference type="NCBI Taxonomy" id="67296"/>
    <lineage>
        <taxon>Bacteria</taxon>
        <taxon>Bacillati</taxon>
        <taxon>Actinomycetota</taxon>
        <taxon>Actinomycetes</taxon>
        <taxon>Kitasatosporales</taxon>
        <taxon>Streptomycetaceae</taxon>
        <taxon>Streptomyces</taxon>
    </lineage>
</organism>
<feature type="compositionally biased region" description="Low complexity" evidence="8">
    <location>
        <begin position="33"/>
        <end position="88"/>
    </location>
</feature>
<evidence type="ECO:0000256" key="1">
    <source>
        <dbReference type="ARBA" id="ARBA00022475"/>
    </source>
</evidence>
<dbReference type="NCBIfam" id="TIGR00247">
    <property type="entry name" value="endolytic transglycosylase MltG"/>
    <property type="match status" value="1"/>
</dbReference>
<comment type="function">
    <text evidence="7">Functions as a peptidoglycan terminase that cleaves nascent peptidoglycan strands endolytically to terminate their elongation.</text>
</comment>
<dbReference type="GO" id="GO:0005886">
    <property type="term" value="C:plasma membrane"/>
    <property type="evidence" value="ECO:0007669"/>
    <property type="project" value="UniProtKB-SubCell"/>
</dbReference>
<dbReference type="GO" id="GO:0008932">
    <property type="term" value="F:lytic endotransglycosylase activity"/>
    <property type="evidence" value="ECO:0007669"/>
    <property type="project" value="UniProtKB-UniRule"/>
</dbReference>
<evidence type="ECO:0000256" key="7">
    <source>
        <dbReference type="HAMAP-Rule" id="MF_02065"/>
    </source>
</evidence>
<accession>A0A7G7BSZ5</accession>
<comment type="similarity">
    <text evidence="7">Belongs to the transglycosylase MltG family.</text>
</comment>
<sequence length="581" mass="64281">MTEYGRGPGSEAWHPEDPLYGEQGWDGQHAAHGQNQYGGQDQYGVQQQPYPQDPYSQQQDPYAQQQYAQEQQQYGTPQDPYAHQHQQHQPPPQQHQPPQQPQYNGGWDTGHQAAMPYGGQPHDPYGQQPAGYGEQQDHYGTPEAYPPPQPPGRREAVPEQQSPDWNPDVPQEETHPFFTGADEPAGGRDARDDEYDDEHEDDSRASRRGGRGGNERRGKGKKKSRSGCACLVVSVALVGGLGGVTYLGYSYYKGQFGEAPDYAGDGSGEVEVEIPKGALGGEIANILKKNGVVKSVDAFVSAQNANPRGKSIQAGVYLLKEEMSADSAVTMMLDPKSQNPLVIPEGTKNFEVYAMIDERLGLKKGSTDKVADTHAESLGLPDWAEDNPEVKDPLEGFLYPAAYPVSKGSKPEDTLKRMVSRANEEYEKAEVEEKATKLGLKNPWQLITVASLVQVEGKYKHDFDKVARVVYNRLKPGNTETVGRLEFDSTVNYIKGQSTLDLGPVDELRKIDDPYNTYRIQGLPAGPISNPGTDALHSAMNPASGPWYYFVSVTEDKTVFAVTNEEHERNRQKYEDEKARQ</sequence>
<name>A0A7G7BSZ5_9ACTN</name>
<evidence type="ECO:0000256" key="3">
    <source>
        <dbReference type="ARBA" id="ARBA00022989"/>
    </source>
</evidence>
<keyword evidence="4 7" id="KW-0472">Membrane</keyword>
<feature type="site" description="Important for catalytic activity" evidence="7">
    <location>
        <position position="456"/>
    </location>
</feature>
<dbReference type="GO" id="GO:0009252">
    <property type="term" value="P:peptidoglycan biosynthetic process"/>
    <property type="evidence" value="ECO:0007669"/>
    <property type="project" value="UniProtKB-UniRule"/>
</dbReference>
<evidence type="ECO:0000313" key="9">
    <source>
        <dbReference type="EMBL" id="QNE78460.1"/>
    </source>
</evidence>
<keyword evidence="10" id="KW-1185">Reference proteome</keyword>
<dbReference type="EC" id="4.2.2.29" evidence="7"/>
<evidence type="ECO:0000256" key="8">
    <source>
        <dbReference type="SAM" id="MobiDB-lite"/>
    </source>
</evidence>
<dbReference type="Gene3D" id="3.30.1490.480">
    <property type="entry name" value="Endolytic murein transglycosylase"/>
    <property type="match status" value="1"/>
</dbReference>
<dbReference type="PANTHER" id="PTHR30518:SF2">
    <property type="entry name" value="ENDOLYTIC MUREIN TRANSGLYCOSYLASE"/>
    <property type="match status" value="1"/>
</dbReference>
<gene>
    <name evidence="7 9" type="primary">mltG</name>
    <name evidence="9" type="ORF">F0344_31090</name>
</gene>
<evidence type="ECO:0000256" key="2">
    <source>
        <dbReference type="ARBA" id="ARBA00022692"/>
    </source>
</evidence>
<dbReference type="AlphaFoldDB" id="A0A7G7BSZ5"/>
<comment type="subcellular location">
    <subcellularLocation>
        <location evidence="7">Cell membrane</location>
        <topology evidence="7">Single-pass membrane protein</topology>
    </subcellularLocation>
</comment>
<evidence type="ECO:0000256" key="5">
    <source>
        <dbReference type="ARBA" id="ARBA00023239"/>
    </source>
</evidence>
<dbReference type="EMBL" id="CP045702">
    <property type="protein sequence ID" value="QNE78460.1"/>
    <property type="molecule type" value="Genomic_DNA"/>
</dbReference>
<dbReference type="KEGG" id="sfiy:F0344_31090"/>
<feature type="region of interest" description="Disordered" evidence="8">
    <location>
        <begin position="1"/>
        <end position="223"/>
    </location>
</feature>
<evidence type="ECO:0000256" key="6">
    <source>
        <dbReference type="ARBA" id="ARBA00023316"/>
    </source>
</evidence>
<feature type="compositionally biased region" description="Pro residues" evidence="8">
    <location>
        <begin position="89"/>
        <end position="100"/>
    </location>
</feature>
<evidence type="ECO:0000256" key="4">
    <source>
        <dbReference type="ARBA" id="ARBA00023136"/>
    </source>
</evidence>